<gene>
    <name evidence="6" type="ORF">MEDL_52312</name>
</gene>
<accession>A0A8S3UBY8</accession>
<dbReference type="OrthoDB" id="6051432at2759"/>
<dbReference type="PROSITE" id="PS50871">
    <property type="entry name" value="C1Q"/>
    <property type="match status" value="1"/>
</dbReference>
<dbReference type="InterPro" id="IPR008983">
    <property type="entry name" value="Tumour_necrosis_fac-like_dom"/>
</dbReference>
<keyword evidence="3" id="KW-0732">Signal</keyword>
<dbReference type="PANTHER" id="PTHR22923">
    <property type="entry name" value="CEREBELLIN-RELATED"/>
    <property type="match status" value="1"/>
</dbReference>
<organism evidence="6 7">
    <name type="scientific">Mytilus edulis</name>
    <name type="common">Blue mussel</name>
    <dbReference type="NCBI Taxonomy" id="6550"/>
    <lineage>
        <taxon>Eukaryota</taxon>
        <taxon>Metazoa</taxon>
        <taxon>Spiralia</taxon>
        <taxon>Lophotrochozoa</taxon>
        <taxon>Mollusca</taxon>
        <taxon>Bivalvia</taxon>
        <taxon>Autobranchia</taxon>
        <taxon>Pteriomorphia</taxon>
        <taxon>Mytilida</taxon>
        <taxon>Mytiloidea</taxon>
        <taxon>Mytilidae</taxon>
        <taxon>Mytilinae</taxon>
        <taxon>Mytilus</taxon>
    </lineage>
</organism>
<evidence type="ECO:0000313" key="6">
    <source>
        <dbReference type="EMBL" id="CAG2239970.1"/>
    </source>
</evidence>
<feature type="domain" description="C1q" evidence="5">
    <location>
        <begin position="36"/>
        <end position="169"/>
    </location>
</feature>
<evidence type="ECO:0000313" key="7">
    <source>
        <dbReference type="Proteomes" id="UP000683360"/>
    </source>
</evidence>
<dbReference type="InterPro" id="IPR050822">
    <property type="entry name" value="Cerebellin_Synaptic_Org"/>
</dbReference>
<dbReference type="InterPro" id="IPR001073">
    <property type="entry name" value="C1q_dom"/>
</dbReference>
<evidence type="ECO:0000256" key="4">
    <source>
        <dbReference type="SAM" id="Coils"/>
    </source>
</evidence>
<dbReference type="SUPFAM" id="SSF49842">
    <property type="entry name" value="TNF-like"/>
    <property type="match status" value="1"/>
</dbReference>
<name>A0A8S3UBY8_MYTED</name>
<dbReference type="EMBL" id="CAJPWZ010002543">
    <property type="protein sequence ID" value="CAG2239970.1"/>
    <property type="molecule type" value="Genomic_DNA"/>
</dbReference>
<comment type="caution">
    <text evidence="6">The sequence shown here is derived from an EMBL/GenBank/DDBJ whole genome shotgun (WGS) entry which is preliminary data.</text>
</comment>
<evidence type="ECO:0000256" key="2">
    <source>
        <dbReference type="ARBA" id="ARBA00022525"/>
    </source>
</evidence>
<dbReference type="AlphaFoldDB" id="A0A8S3UBY8"/>
<dbReference type="PRINTS" id="PR00007">
    <property type="entry name" value="COMPLEMNTC1Q"/>
</dbReference>
<feature type="coiled-coil region" evidence="4">
    <location>
        <begin position="12"/>
        <end position="39"/>
    </location>
</feature>
<evidence type="ECO:0000256" key="3">
    <source>
        <dbReference type="ARBA" id="ARBA00022729"/>
    </source>
</evidence>
<comment type="subcellular location">
    <subcellularLocation>
        <location evidence="1">Secreted</location>
    </subcellularLocation>
</comment>
<dbReference type="PANTHER" id="PTHR22923:SF116">
    <property type="entry name" value="C1Q DOMAIN-CONTAINING PROTEIN"/>
    <property type="match status" value="1"/>
</dbReference>
<dbReference type="GO" id="GO:0005576">
    <property type="term" value="C:extracellular region"/>
    <property type="evidence" value="ECO:0007669"/>
    <property type="project" value="UniProtKB-SubCell"/>
</dbReference>
<keyword evidence="2" id="KW-0964">Secreted</keyword>
<reference evidence="6" key="1">
    <citation type="submission" date="2021-03" db="EMBL/GenBank/DDBJ databases">
        <authorList>
            <person name="Bekaert M."/>
        </authorList>
    </citation>
    <scope>NUCLEOTIDE SEQUENCE</scope>
</reference>
<dbReference type="Proteomes" id="UP000683360">
    <property type="component" value="Unassembled WGS sequence"/>
</dbReference>
<keyword evidence="4" id="KW-0175">Coiled coil</keyword>
<evidence type="ECO:0000259" key="5">
    <source>
        <dbReference type="PROSITE" id="PS50871"/>
    </source>
</evidence>
<keyword evidence="7" id="KW-1185">Reference proteome</keyword>
<dbReference type="Pfam" id="PF00386">
    <property type="entry name" value="C1q"/>
    <property type="match status" value="1"/>
</dbReference>
<dbReference type="Gene3D" id="2.60.120.40">
    <property type="match status" value="1"/>
</dbReference>
<sequence length="169" mass="18514">MFSKRLLMDENYYSLNNKIDNLTNRVEALEKENALLKHAPVAFLAELTKDVTLQNQIITFDSVKLNIGNAYFNVHGNFIAPVGGVYQFSVTACAQSNHYIVLELLVNARVVGKVLAGDTGYNECSSNSFLLQLSTGDDVYVQHKTVGDYLLAQPAAGLPTFAGVLLNVI</sequence>
<evidence type="ECO:0000256" key="1">
    <source>
        <dbReference type="ARBA" id="ARBA00004613"/>
    </source>
</evidence>
<protein>
    <submittedName>
        <fullName evidence="6">C1QL</fullName>
    </submittedName>
</protein>
<proteinExistence type="predicted"/>
<dbReference type="SMART" id="SM00110">
    <property type="entry name" value="C1Q"/>
    <property type="match status" value="1"/>
</dbReference>